<gene>
    <name evidence="2" type="ORF">E4U43_007035</name>
</gene>
<evidence type="ECO:0000256" key="1">
    <source>
        <dbReference type="SAM" id="MobiDB-lite"/>
    </source>
</evidence>
<dbReference type="AlphaFoldDB" id="A0A9P7NFC9"/>
<comment type="caution">
    <text evidence="2">The sequence shown here is derived from an EMBL/GenBank/DDBJ whole genome shotgun (WGS) entry which is preliminary data.</text>
</comment>
<proteinExistence type="predicted"/>
<sequence length="91" mass="10284">MGDASIKVCCDDYEYMNSTTRMHRHLQFFFSGYFLLSPYVRLSSHTSIHLRRTGQPFSSGQHQALLPPVSTFPKMQMGRSSSNPPTSPTPT</sequence>
<organism evidence="2 3">
    <name type="scientific">Claviceps pusilla</name>
    <dbReference type="NCBI Taxonomy" id="123648"/>
    <lineage>
        <taxon>Eukaryota</taxon>
        <taxon>Fungi</taxon>
        <taxon>Dikarya</taxon>
        <taxon>Ascomycota</taxon>
        <taxon>Pezizomycotina</taxon>
        <taxon>Sordariomycetes</taxon>
        <taxon>Hypocreomycetidae</taxon>
        <taxon>Hypocreales</taxon>
        <taxon>Clavicipitaceae</taxon>
        <taxon>Claviceps</taxon>
    </lineage>
</organism>
<accession>A0A9P7NFC9</accession>
<evidence type="ECO:0000313" key="2">
    <source>
        <dbReference type="EMBL" id="KAG6013945.1"/>
    </source>
</evidence>
<protein>
    <submittedName>
        <fullName evidence="2">Uncharacterized protein</fullName>
    </submittedName>
</protein>
<dbReference type="Proteomes" id="UP000748025">
    <property type="component" value="Unassembled WGS sequence"/>
</dbReference>
<keyword evidence="3" id="KW-1185">Reference proteome</keyword>
<evidence type="ECO:0000313" key="3">
    <source>
        <dbReference type="Proteomes" id="UP000748025"/>
    </source>
</evidence>
<dbReference type="EMBL" id="SRPW01000521">
    <property type="protein sequence ID" value="KAG6013945.1"/>
    <property type="molecule type" value="Genomic_DNA"/>
</dbReference>
<name>A0A9P7NFC9_9HYPO</name>
<feature type="region of interest" description="Disordered" evidence="1">
    <location>
        <begin position="71"/>
        <end position="91"/>
    </location>
</feature>
<reference evidence="2" key="1">
    <citation type="journal article" date="2020" name="bioRxiv">
        <title>Whole genome comparisons of ergot fungi reveals the divergence and evolution of species within the genus Claviceps are the result of varying mechanisms driving genome evolution and host range expansion.</title>
        <authorList>
            <person name="Wyka S.A."/>
            <person name="Mondo S.J."/>
            <person name="Liu M."/>
            <person name="Dettman J."/>
            <person name="Nalam V."/>
            <person name="Broders K.D."/>
        </authorList>
    </citation>
    <scope>NUCLEOTIDE SEQUENCE</scope>
    <source>
        <strain evidence="2">CCC 602</strain>
    </source>
</reference>